<evidence type="ECO:0000256" key="5">
    <source>
        <dbReference type="ARBA" id="ARBA00022614"/>
    </source>
</evidence>
<keyword evidence="14 20" id="KW-0472">Membrane</keyword>
<evidence type="ECO:0000256" key="3">
    <source>
        <dbReference type="ARBA" id="ARBA00022527"/>
    </source>
</evidence>
<dbReference type="Pfam" id="PF00560">
    <property type="entry name" value="LRR_1"/>
    <property type="match status" value="1"/>
</dbReference>
<evidence type="ECO:0000256" key="17">
    <source>
        <dbReference type="ARBA" id="ARBA00048679"/>
    </source>
</evidence>
<dbReference type="GO" id="GO:0004674">
    <property type="term" value="F:protein serine/threonine kinase activity"/>
    <property type="evidence" value="ECO:0007669"/>
    <property type="project" value="UniProtKB-KW"/>
</dbReference>
<reference evidence="23" key="1">
    <citation type="submission" date="2020-01" db="EMBL/GenBank/DDBJ databases">
        <authorList>
            <person name="Mishra B."/>
        </authorList>
    </citation>
    <scope>NUCLEOTIDE SEQUENCE [LARGE SCALE GENOMIC DNA]</scope>
</reference>
<dbReference type="PANTHER" id="PTHR45631">
    <property type="entry name" value="OS07G0107800 PROTEIN-RELATED"/>
    <property type="match status" value="1"/>
</dbReference>
<dbReference type="CDD" id="cd14066">
    <property type="entry name" value="STKc_IRAK"/>
    <property type="match status" value="1"/>
</dbReference>
<feature type="domain" description="Protein kinase" evidence="22">
    <location>
        <begin position="526"/>
        <end position="799"/>
    </location>
</feature>
<name>A0A6D2IXJ1_9BRAS</name>
<dbReference type="Gene3D" id="3.80.10.10">
    <property type="entry name" value="Ribonuclease Inhibitor"/>
    <property type="match status" value="1"/>
</dbReference>
<evidence type="ECO:0000256" key="12">
    <source>
        <dbReference type="ARBA" id="ARBA00022840"/>
    </source>
</evidence>
<dbReference type="Gene3D" id="3.30.200.20">
    <property type="entry name" value="Phosphorylase Kinase, domain 1"/>
    <property type="match status" value="1"/>
</dbReference>
<keyword evidence="7 20" id="KW-0812">Transmembrane</keyword>
<comment type="catalytic activity">
    <reaction evidence="16">
        <text>L-threonyl-[protein] + ATP = O-phospho-L-threonyl-[protein] + ADP + H(+)</text>
        <dbReference type="Rhea" id="RHEA:46608"/>
        <dbReference type="Rhea" id="RHEA-COMP:11060"/>
        <dbReference type="Rhea" id="RHEA-COMP:11605"/>
        <dbReference type="ChEBI" id="CHEBI:15378"/>
        <dbReference type="ChEBI" id="CHEBI:30013"/>
        <dbReference type="ChEBI" id="CHEBI:30616"/>
        <dbReference type="ChEBI" id="CHEBI:61977"/>
        <dbReference type="ChEBI" id="CHEBI:456216"/>
        <dbReference type="EC" id="2.7.11.1"/>
    </reaction>
</comment>
<keyword evidence="13 20" id="KW-1133">Transmembrane helix</keyword>
<dbReference type="FunFam" id="3.30.200.20:FF:000394">
    <property type="entry name" value="Leucine-rich repeat receptor-like protein kinase"/>
    <property type="match status" value="1"/>
</dbReference>
<feature type="binding site" evidence="18">
    <location>
        <position position="554"/>
    </location>
    <ligand>
        <name>ATP</name>
        <dbReference type="ChEBI" id="CHEBI:30616"/>
    </ligand>
</feature>
<dbReference type="InterPro" id="IPR024788">
    <property type="entry name" value="Malectin-like_Carb-bd_dom"/>
</dbReference>
<dbReference type="Gene3D" id="1.10.510.10">
    <property type="entry name" value="Transferase(Phosphotransferase) domain 1"/>
    <property type="match status" value="1"/>
</dbReference>
<feature type="region of interest" description="Disordered" evidence="19">
    <location>
        <begin position="806"/>
        <end position="831"/>
    </location>
</feature>
<dbReference type="InterPro" id="IPR001611">
    <property type="entry name" value="Leu-rich_rpt"/>
</dbReference>
<keyword evidence="6" id="KW-0808">Transferase</keyword>
<comment type="caution">
    <text evidence="23">The sequence shown here is derived from an EMBL/GenBank/DDBJ whole genome shotgun (WGS) entry which is preliminary data.</text>
</comment>
<proteinExistence type="predicted"/>
<evidence type="ECO:0000256" key="11">
    <source>
        <dbReference type="ARBA" id="ARBA00022777"/>
    </source>
</evidence>
<evidence type="ECO:0000256" key="15">
    <source>
        <dbReference type="ARBA" id="ARBA00023170"/>
    </source>
</evidence>
<sequence length="831" mass="93023">MTSRQLLFTLLGIFAIVQVVFSQDQEGFISLDCGLLADEPPYTDASTKLSFSSDAKFVDGGKSGRLPKALGAGYMRAYTTLRYFPDGTRNCYNLNVTQGTRYLVRAVFLYGNYDGLNIYPTFDLHIGRNWWATVSDNMEDDSTFEEIIHIATFNTLHVCLVKTHDASVPFISALELRPLSNNFYVTQNRHVLIRVLVRYPDDVHDRMWISYDGDDELPTIKNGTAAINVENYNPYDLPQAAIMSAAIPANVSSTLVFSWGTSSSTDQIFIYIHFVELQVLRGNETRTFDIVVNGNNISQYYSPKKSMVDTVYNKVPFSCDSVTNCSLELRKTPSSTLPPLVNAIEFFTVVEIPESATNENDVIAIDTIRAAYALSNQSGDPCVPKPSIYLQCSNYTDPSKLLRIISLNLSSTGLSGIISPAIVNLTKLQVLDLSRNKLAREVPEFLAYMDSLLFLLHPMFSANTSSKKKFLVAGVASAVSIAIVLVVLLVLYIPVRRKQSSKEVQRPSIETAKRRFTYSEIKAMTNKFQRILGEGGFGIIYHGHLNDNQEVAVKVLSQSSSQGYKQFKAEVELLMRVHHINLVSLAGYCEEKDHLALVYEYMANRDLKEHLSGKEGTSFLDWPCRLRIAAEAALGLEYLHTGCKPPMIHRDVKSTNILLNEDFQAKIGDFGLSRSFPVGSQTHVSTVVVGTPGFLDPEYFQTQRLSEKSDVYSFGIVLLEIITNQLVIDQTRERPHIAEWVRFVLSTGDIESILDPNLKGNYESSTAWKVLELAMSCSRPYSAERPNMAQIVHELNECLMYENSRRGKSQDVSSKSSNEVNTSTEMAPMPR</sequence>
<evidence type="ECO:0000256" key="20">
    <source>
        <dbReference type="SAM" id="Phobius"/>
    </source>
</evidence>
<feature type="signal peptide" evidence="21">
    <location>
        <begin position="1"/>
        <end position="22"/>
    </location>
</feature>
<evidence type="ECO:0000256" key="4">
    <source>
        <dbReference type="ARBA" id="ARBA00022553"/>
    </source>
</evidence>
<evidence type="ECO:0000313" key="24">
    <source>
        <dbReference type="Proteomes" id="UP000467841"/>
    </source>
</evidence>
<dbReference type="SUPFAM" id="SSF52058">
    <property type="entry name" value="L domain-like"/>
    <property type="match status" value="1"/>
</dbReference>
<dbReference type="PANTHER" id="PTHR45631:SF22">
    <property type="entry name" value="LRR RECEPTOR-LIKE SERINE_THREONINE-PROTEIN KINASE PAM74-RELATED"/>
    <property type="match status" value="1"/>
</dbReference>
<comment type="subcellular location">
    <subcellularLocation>
        <location evidence="1">Membrane</location>
        <topology evidence="1">Single-pass membrane protein</topology>
    </subcellularLocation>
</comment>
<keyword evidence="3" id="KW-0723">Serine/threonine-protein kinase</keyword>
<dbReference type="PROSITE" id="PS50011">
    <property type="entry name" value="PROTEIN_KINASE_DOM"/>
    <property type="match status" value="1"/>
</dbReference>
<evidence type="ECO:0000256" key="14">
    <source>
        <dbReference type="ARBA" id="ARBA00023136"/>
    </source>
</evidence>
<evidence type="ECO:0000256" key="6">
    <source>
        <dbReference type="ARBA" id="ARBA00022679"/>
    </source>
</evidence>
<dbReference type="Pfam" id="PF12819">
    <property type="entry name" value="Malectin_like"/>
    <property type="match status" value="1"/>
</dbReference>
<evidence type="ECO:0000256" key="10">
    <source>
        <dbReference type="ARBA" id="ARBA00022741"/>
    </source>
</evidence>
<protein>
    <recommendedName>
        <fullName evidence="2">non-specific serine/threonine protein kinase</fullName>
        <ecNumber evidence="2">2.7.11.1</ecNumber>
    </recommendedName>
</protein>
<keyword evidence="15" id="KW-0675">Receptor</keyword>
<dbReference type="InterPro" id="IPR011009">
    <property type="entry name" value="Kinase-like_dom_sf"/>
</dbReference>
<feature type="compositionally biased region" description="Polar residues" evidence="19">
    <location>
        <begin position="810"/>
        <end position="825"/>
    </location>
</feature>
<dbReference type="EMBL" id="CACVBM020001085">
    <property type="protein sequence ID" value="CAA7029848.1"/>
    <property type="molecule type" value="Genomic_DNA"/>
</dbReference>
<evidence type="ECO:0000259" key="22">
    <source>
        <dbReference type="PROSITE" id="PS50011"/>
    </source>
</evidence>
<dbReference type="AlphaFoldDB" id="A0A6D2IXJ1"/>
<keyword evidence="4" id="KW-0597">Phosphoprotein</keyword>
<dbReference type="GO" id="GO:0016020">
    <property type="term" value="C:membrane"/>
    <property type="evidence" value="ECO:0007669"/>
    <property type="project" value="UniProtKB-SubCell"/>
</dbReference>
<evidence type="ECO:0000256" key="2">
    <source>
        <dbReference type="ARBA" id="ARBA00012513"/>
    </source>
</evidence>
<evidence type="ECO:0000256" key="1">
    <source>
        <dbReference type="ARBA" id="ARBA00004167"/>
    </source>
</evidence>
<evidence type="ECO:0000256" key="8">
    <source>
        <dbReference type="ARBA" id="ARBA00022729"/>
    </source>
</evidence>
<comment type="catalytic activity">
    <reaction evidence="17">
        <text>L-seryl-[protein] + ATP = O-phospho-L-seryl-[protein] + ADP + H(+)</text>
        <dbReference type="Rhea" id="RHEA:17989"/>
        <dbReference type="Rhea" id="RHEA-COMP:9863"/>
        <dbReference type="Rhea" id="RHEA-COMP:11604"/>
        <dbReference type="ChEBI" id="CHEBI:15378"/>
        <dbReference type="ChEBI" id="CHEBI:29999"/>
        <dbReference type="ChEBI" id="CHEBI:30616"/>
        <dbReference type="ChEBI" id="CHEBI:83421"/>
        <dbReference type="ChEBI" id="CHEBI:456216"/>
        <dbReference type="EC" id="2.7.11.1"/>
    </reaction>
</comment>
<evidence type="ECO:0000256" key="13">
    <source>
        <dbReference type="ARBA" id="ARBA00022989"/>
    </source>
</evidence>
<dbReference type="EC" id="2.7.11.1" evidence="2"/>
<dbReference type="InterPro" id="IPR001245">
    <property type="entry name" value="Ser-Thr/Tyr_kinase_cat_dom"/>
</dbReference>
<keyword evidence="9" id="KW-0677">Repeat</keyword>
<dbReference type="InterPro" id="IPR032675">
    <property type="entry name" value="LRR_dom_sf"/>
</dbReference>
<evidence type="ECO:0000256" key="9">
    <source>
        <dbReference type="ARBA" id="ARBA00022737"/>
    </source>
</evidence>
<feature type="chain" id="PRO_5025336825" description="non-specific serine/threonine protein kinase" evidence="21">
    <location>
        <begin position="23"/>
        <end position="831"/>
    </location>
</feature>
<dbReference type="PROSITE" id="PS00108">
    <property type="entry name" value="PROTEIN_KINASE_ST"/>
    <property type="match status" value="1"/>
</dbReference>
<accession>A0A6D2IXJ1</accession>
<organism evidence="23 24">
    <name type="scientific">Microthlaspi erraticum</name>
    <dbReference type="NCBI Taxonomy" id="1685480"/>
    <lineage>
        <taxon>Eukaryota</taxon>
        <taxon>Viridiplantae</taxon>
        <taxon>Streptophyta</taxon>
        <taxon>Embryophyta</taxon>
        <taxon>Tracheophyta</taxon>
        <taxon>Spermatophyta</taxon>
        <taxon>Magnoliopsida</taxon>
        <taxon>eudicotyledons</taxon>
        <taxon>Gunneridae</taxon>
        <taxon>Pentapetalae</taxon>
        <taxon>rosids</taxon>
        <taxon>malvids</taxon>
        <taxon>Brassicales</taxon>
        <taxon>Brassicaceae</taxon>
        <taxon>Coluteocarpeae</taxon>
        <taxon>Microthlaspi</taxon>
    </lineage>
</organism>
<keyword evidence="11" id="KW-0418">Kinase</keyword>
<evidence type="ECO:0000256" key="21">
    <source>
        <dbReference type="SAM" id="SignalP"/>
    </source>
</evidence>
<evidence type="ECO:0000256" key="18">
    <source>
        <dbReference type="PROSITE-ProRule" id="PRU10141"/>
    </source>
</evidence>
<dbReference type="InterPro" id="IPR017441">
    <property type="entry name" value="Protein_kinase_ATP_BS"/>
</dbReference>
<dbReference type="GO" id="GO:0005524">
    <property type="term" value="F:ATP binding"/>
    <property type="evidence" value="ECO:0007669"/>
    <property type="project" value="UniProtKB-UniRule"/>
</dbReference>
<feature type="transmembrane region" description="Helical" evidence="20">
    <location>
        <begin position="470"/>
        <end position="493"/>
    </location>
</feature>
<evidence type="ECO:0000256" key="7">
    <source>
        <dbReference type="ARBA" id="ARBA00022692"/>
    </source>
</evidence>
<keyword evidence="5" id="KW-0433">Leucine-rich repeat</keyword>
<dbReference type="SMART" id="SM00220">
    <property type="entry name" value="S_TKc"/>
    <property type="match status" value="1"/>
</dbReference>
<keyword evidence="8 21" id="KW-0732">Signal</keyword>
<dbReference type="FunFam" id="1.10.510.10:FF:000146">
    <property type="entry name" value="LRR receptor-like serine/threonine-protein kinase IOS1"/>
    <property type="match status" value="1"/>
</dbReference>
<dbReference type="PROSITE" id="PS00107">
    <property type="entry name" value="PROTEIN_KINASE_ATP"/>
    <property type="match status" value="1"/>
</dbReference>
<dbReference type="InterPro" id="IPR000719">
    <property type="entry name" value="Prot_kinase_dom"/>
</dbReference>
<keyword evidence="10 18" id="KW-0547">Nucleotide-binding</keyword>
<dbReference type="Pfam" id="PF07714">
    <property type="entry name" value="PK_Tyr_Ser-Thr"/>
    <property type="match status" value="1"/>
</dbReference>
<dbReference type="Proteomes" id="UP000467841">
    <property type="component" value="Unassembled WGS sequence"/>
</dbReference>
<evidence type="ECO:0000313" key="23">
    <source>
        <dbReference type="EMBL" id="CAA7029848.1"/>
    </source>
</evidence>
<keyword evidence="12 18" id="KW-0067">ATP-binding</keyword>
<keyword evidence="24" id="KW-1185">Reference proteome</keyword>
<evidence type="ECO:0000256" key="19">
    <source>
        <dbReference type="SAM" id="MobiDB-lite"/>
    </source>
</evidence>
<dbReference type="InterPro" id="IPR008271">
    <property type="entry name" value="Ser/Thr_kinase_AS"/>
</dbReference>
<dbReference type="OrthoDB" id="1103872at2759"/>
<evidence type="ECO:0000256" key="16">
    <source>
        <dbReference type="ARBA" id="ARBA00047899"/>
    </source>
</evidence>
<gene>
    <name evidence="23" type="ORF">MERR_LOCUS17083</name>
</gene>
<dbReference type="SUPFAM" id="SSF56112">
    <property type="entry name" value="Protein kinase-like (PK-like)"/>
    <property type="match status" value="1"/>
</dbReference>